<proteinExistence type="predicted"/>
<comment type="caution">
    <text evidence="1">The sequence shown here is derived from an EMBL/GenBank/DDBJ whole genome shotgun (WGS) entry which is preliminary data.</text>
</comment>
<organism evidence="1 2">
    <name type="scientific">Variovorax paradoxus</name>
    <dbReference type="NCBI Taxonomy" id="34073"/>
    <lineage>
        <taxon>Bacteria</taxon>
        <taxon>Pseudomonadati</taxon>
        <taxon>Pseudomonadota</taxon>
        <taxon>Betaproteobacteria</taxon>
        <taxon>Burkholderiales</taxon>
        <taxon>Comamonadaceae</taxon>
        <taxon>Variovorax</taxon>
    </lineage>
</organism>
<sequence>MRLVRFSARGRDEHRMTGVQGALLQQASGALGLVWRQHQSTQGNRQMNGIQIERANSATGASSTCDEIHGIFFNRDVLSRSDKAAAHARLAA</sequence>
<dbReference type="Proteomes" id="UP001184828">
    <property type="component" value="Unassembled WGS sequence"/>
</dbReference>
<dbReference type="AlphaFoldDB" id="A0AAE3Y292"/>
<reference evidence="1" key="1">
    <citation type="submission" date="2023-07" db="EMBL/GenBank/DDBJ databases">
        <title>Sorghum-associated microbial communities from plants grown in Nebraska, USA.</title>
        <authorList>
            <person name="Schachtman D."/>
        </authorList>
    </citation>
    <scope>NUCLEOTIDE SEQUENCE</scope>
    <source>
        <strain evidence="1">DS2114</strain>
    </source>
</reference>
<accession>A0AAE3Y292</accession>
<gene>
    <name evidence="1" type="ORF">J2738_005922</name>
</gene>
<name>A0AAE3Y292_VARPD</name>
<evidence type="ECO:0000313" key="1">
    <source>
        <dbReference type="EMBL" id="MDR6429748.1"/>
    </source>
</evidence>
<dbReference type="EMBL" id="JAVDQZ010000011">
    <property type="protein sequence ID" value="MDR6429748.1"/>
    <property type="molecule type" value="Genomic_DNA"/>
</dbReference>
<evidence type="ECO:0000313" key="2">
    <source>
        <dbReference type="Proteomes" id="UP001184828"/>
    </source>
</evidence>
<protein>
    <submittedName>
        <fullName evidence="1">Uncharacterized protein</fullName>
    </submittedName>
</protein>
<dbReference type="RefSeq" id="WP_145747183.1">
    <property type="nucleotide sequence ID" value="NZ_JAUSRU010000014.1"/>
</dbReference>